<evidence type="ECO:0000313" key="3">
    <source>
        <dbReference type="Proteomes" id="UP000828390"/>
    </source>
</evidence>
<name>A0A9D4H6B0_DREPO</name>
<accession>A0A9D4H6B0</accession>
<comment type="caution">
    <text evidence="2">The sequence shown here is derived from an EMBL/GenBank/DDBJ whole genome shotgun (WGS) entry which is preliminary data.</text>
</comment>
<reference evidence="2" key="2">
    <citation type="submission" date="2020-11" db="EMBL/GenBank/DDBJ databases">
        <authorList>
            <person name="McCartney M.A."/>
            <person name="Auch B."/>
            <person name="Kono T."/>
            <person name="Mallez S."/>
            <person name="Becker A."/>
            <person name="Gohl D.M."/>
            <person name="Silverstein K.A.T."/>
            <person name="Koren S."/>
            <person name="Bechman K.B."/>
            <person name="Herman A."/>
            <person name="Abrahante J.E."/>
            <person name="Garbe J."/>
        </authorList>
    </citation>
    <scope>NUCLEOTIDE SEQUENCE</scope>
    <source>
        <strain evidence="2">Duluth1</strain>
        <tissue evidence="2">Whole animal</tissue>
    </source>
</reference>
<keyword evidence="3" id="KW-1185">Reference proteome</keyword>
<dbReference type="Proteomes" id="UP000828390">
    <property type="component" value="Unassembled WGS sequence"/>
</dbReference>
<proteinExistence type="predicted"/>
<organism evidence="2 3">
    <name type="scientific">Dreissena polymorpha</name>
    <name type="common">Zebra mussel</name>
    <name type="synonym">Mytilus polymorpha</name>
    <dbReference type="NCBI Taxonomy" id="45954"/>
    <lineage>
        <taxon>Eukaryota</taxon>
        <taxon>Metazoa</taxon>
        <taxon>Spiralia</taxon>
        <taxon>Lophotrochozoa</taxon>
        <taxon>Mollusca</taxon>
        <taxon>Bivalvia</taxon>
        <taxon>Autobranchia</taxon>
        <taxon>Heteroconchia</taxon>
        <taxon>Euheterodonta</taxon>
        <taxon>Imparidentia</taxon>
        <taxon>Neoheterodontei</taxon>
        <taxon>Myida</taxon>
        <taxon>Dreissenoidea</taxon>
        <taxon>Dreissenidae</taxon>
        <taxon>Dreissena</taxon>
    </lineage>
</organism>
<dbReference type="AlphaFoldDB" id="A0A9D4H6B0"/>
<reference evidence="2" key="1">
    <citation type="journal article" date="2019" name="bioRxiv">
        <title>The Genome of the Zebra Mussel, Dreissena polymorpha: A Resource for Invasive Species Research.</title>
        <authorList>
            <person name="McCartney M.A."/>
            <person name="Auch B."/>
            <person name="Kono T."/>
            <person name="Mallez S."/>
            <person name="Zhang Y."/>
            <person name="Obille A."/>
            <person name="Becker A."/>
            <person name="Abrahante J.E."/>
            <person name="Garbe J."/>
            <person name="Badalamenti J.P."/>
            <person name="Herman A."/>
            <person name="Mangelson H."/>
            <person name="Liachko I."/>
            <person name="Sullivan S."/>
            <person name="Sone E.D."/>
            <person name="Koren S."/>
            <person name="Silverstein K.A.T."/>
            <person name="Beckman K.B."/>
            <person name="Gohl D.M."/>
        </authorList>
    </citation>
    <scope>NUCLEOTIDE SEQUENCE</scope>
    <source>
        <strain evidence="2">Duluth1</strain>
        <tissue evidence="2">Whole animal</tissue>
    </source>
</reference>
<gene>
    <name evidence="2" type="ORF">DPMN_130160</name>
</gene>
<dbReference type="EMBL" id="JAIWYP010000005">
    <property type="protein sequence ID" value="KAH3828208.1"/>
    <property type="molecule type" value="Genomic_DNA"/>
</dbReference>
<sequence length="83" mass="9313">MGATGNDVAELRQPAKQRRPRKWCHGVASNTLTRLALEMTSWMRQPANICTGRHECVYLQNKVRTGNGVFEVLQPSKEGTSSR</sequence>
<evidence type="ECO:0000256" key="1">
    <source>
        <dbReference type="SAM" id="MobiDB-lite"/>
    </source>
</evidence>
<evidence type="ECO:0000313" key="2">
    <source>
        <dbReference type="EMBL" id="KAH3828208.1"/>
    </source>
</evidence>
<protein>
    <submittedName>
        <fullName evidence="2">Uncharacterized protein</fullName>
    </submittedName>
</protein>
<feature type="region of interest" description="Disordered" evidence="1">
    <location>
        <begin position="1"/>
        <end position="21"/>
    </location>
</feature>